<protein>
    <submittedName>
        <fullName evidence="2">Uncharacterized protein</fullName>
    </submittedName>
</protein>
<dbReference type="InterPro" id="IPR022205">
    <property type="entry name" value="DUF3732"/>
</dbReference>
<dbReference type="EMBL" id="CAJPUY010000045">
    <property type="protein sequence ID" value="CAG2158315.1"/>
    <property type="molecule type" value="Genomic_DNA"/>
</dbReference>
<feature type="coiled-coil region" evidence="1">
    <location>
        <begin position="170"/>
        <end position="197"/>
    </location>
</feature>
<organism evidence="2 3">
    <name type="scientific">Cupriavidus yeoncheonensis</name>
    <dbReference type="NCBI Taxonomy" id="1462994"/>
    <lineage>
        <taxon>Bacteria</taxon>
        <taxon>Pseudomonadati</taxon>
        <taxon>Pseudomonadota</taxon>
        <taxon>Betaproteobacteria</taxon>
        <taxon>Burkholderiales</taxon>
        <taxon>Burkholderiaceae</taxon>
        <taxon>Cupriavidus</taxon>
    </lineage>
</organism>
<comment type="caution">
    <text evidence="2">The sequence shown here is derived from an EMBL/GenBank/DDBJ whole genome shotgun (WGS) entry which is preliminary data.</text>
</comment>
<accession>A0A916J0X5</accession>
<keyword evidence="3" id="KW-1185">Reference proteome</keyword>
<dbReference type="Proteomes" id="UP000672934">
    <property type="component" value="Unassembled WGS sequence"/>
</dbReference>
<dbReference type="Pfam" id="PF12532">
    <property type="entry name" value="DUF3732"/>
    <property type="match status" value="1"/>
</dbReference>
<name>A0A916J0X5_9BURK</name>
<sequence>MFIRFLCFCGSVNPALINRIKSPLARLPISGTASVAGDNEMVQPWLPCRYGIKLTIDGKEPVIARPSDGHGESKRDYFSENEVIPEQSVLNIRIDNLKRILNKALGIDPELKVPYGGNSSKLTKKFRFVTSWRTATRTRPTTIAPPDYLYIRPGDGRFQEGIERTFRMAIGAETVRAALARNQLADLEREKAAQARKQEVYDKASHALSDELPQLDQEARARNSIDGSTRTDPAEAKGYDSFSAHFSERDRLIHLYSKDLSTMERMSDIGRASSYLYLHVAYFLALHELANLQHTT</sequence>
<evidence type="ECO:0000313" key="2">
    <source>
        <dbReference type="EMBL" id="CAG2158315.1"/>
    </source>
</evidence>
<evidence type="ECO:0000256" key="1">
    <source>
        <dbReference type="SAM" id="Coils"/>
    </source>
</evidence>
<dbReference type="AlphaFoldDB" id="A0A916J0X5"/>
<evidence type="ECO:0000313" key="3">
    <source>
        <dbReference type="Proteomes" id="UP000672934"/>
    </source>
</evidence>
<reference evidence="2" key="1">
    <citation type="submission" date="2021-03" db="EMBL/GenBank/DDBJ databases">
        <authorList>
            <person name="Peeters C."/>
        </authorList>
    </citation>
    <scope>NUCLEOTIDE SEQUENCE</scope>
    <source>
        <strain evidence="2">LMG 31506</strain>
    </source>
</reference>
<gene>
    <name evidence="2" type="ORF">LMG31506_06325</name>
</gene>
<proteinExistence type="predicted"/>
<keyword evidence="1" id="KW-0175">Coiled coil</keyword>